<evidence type="ECO:0000313" key="2">
    <source>
        <dbReference type="EMBL" id="MCH6170287.1"/>
    </source>
</evidence>
<keyword evidence="3" id="KW-1185">Reference proteome</keyword>
<reference evidence="2 3" key="1">
    <citation type="submission" date="2022-03" db="EMBL/GenBank/DDBJ databases">
        <title>Pseudonocardia alaer sp. nov., a novel actinomycete isolated from reed forest soil.</title>
        <authorList>
            <person name="Wang L."/>
        </authorList>
    </citation>
    <scope>NUCLEOTIDE SEQUENCE [LARGE SCALE GENOMIC DNA]</scope>
    <source>
        <strain evidence="2 3">Y-16303</strain>
    </source>
</reference>
<dbReference type="InterPro" id="IPR050177">
    <property type="entry name" value="Lipid_A_modif_metabolic_enz"/>
</dbReference>
<dbReference type="InterPro" id="IPR036291">
    <property type="entry name" value="NAD(P)-bd_dom_sf"/>
</dbReference>
<feature type="domain" description="NAD-dependent epimerase/dehydratase" evidence="1">
    <location>
        <begin position="4"/>
        <end position="222"/>
    </location>
</feature>
<sequence length="322" mass="34469">MSRVVVVGATGHIGSYLIPRLVRAGHEVTALSRGTREPYHHAPEWSRVERVTVDREAEDAAGTFGSRVAALEPDVVVDLVCFTAESAAQLVEALRHSRPLLLHCGTIWVHGPVARVPVTEDEPRNPVGDYGIGKAAIEELLHRETRSGGVPSVVLHPGHISGPGWPVITPAGNLDPGVWRALALGAPLPLPDLGLGVLHHVHADDVAQAFERALTRPAAIGSSFHVVAEQAMTLRGLAQGVAGWFGREPVLELLDWPTFVSRVGAEHAGATREHVSRSISAGIERARTLLGFAPRYTALEALREALEWLVANGQVDLESSNL</sequence>
<dbReference type="RefSeq" id="WP_241041093.1">
    <property type="nucleotide sequence ID" value="NZ_BAAAJF010000063.1"/>
</dbReference>
<evidence type="ECO:0000259" key="1">
    <source>
        <dbReference type="Pfam" id="PF01370"/>
    </source>
</evidence>
<dbReference type="EMBL" id="JAKXMK010000031">
    <property type="protein sequence ID" value="MCH6170287.1"/>
    <property type="molecule type" value="Genomic_DNA"/>
</dbReference>
<gene>
    <name evidence="2" type="ORF">MMF94_31690</name>
</gene>
<accession>A0ABS9TP23</accession>
<name>A0ABS9TP23_9PSEU</name>
<dbReference type="Pfam" id="PF01370">
    <property type="entry name" value="Epimerase"/>
    <property type="match status" value="1"/>
</dbReference>
<dbReference type="PANTHER" id="PTHR43245">
    <property type="entry name" value="BIFUNCTIONAL POLYMYXIN RESISTANCE PROTEIN ARNA"/>
    <property type="match status" value="1"/>
</dbReference>
<evidence type="ECO:0000313" key="3">
    <source>
        <dbReference type="Proteomes" id="UP001299970"/>
    </source>
</evidence>
<dbReference type="InterPro" id="IPR001509">
    <property type="entry name" value="Epimerase_deHydtase"/>
</dbReference>
<dbReference type="SUPFAM" id="SSF51735">
    <property type="entry name" value="NAD(P)-binding Rossmann-fold domains"/>
    <property type="match status" value="1"/>
</dbReference>
<organism evidence="2 3">
    <name type="scientific">Pseudonocardia alaniniphila</name>
    <dbReference type="NCBI Taxonomy" id="75291"/>
    <lineage>
        <taxon>Bacteria</taxon>
        <taxon>Bacillati</taxon>
        <taxon>Actinomycetota</taxon>
        <taxon>Actinomycetes</taxon>
        <taxon>Pseudonocardiales</taxon>
        <taxon>Pseudonocardiaceae</taxon>
        <taxon>Pseudonocardia</taxon>
    </lineage>
</organism>
<comment type="caution">
    <text evidence="2">The sequence shown here is derived from an EMBL/GenBank/DDBJ whole genome shotgun (WGS) entry which is preliminary data.</text>
</comment>
<dbReference type="Proteomes" id="UP001299970">
    <property type="component" value="Unassembled WGS sequence"/>
</dbReference>
<proteinExistence type="predicted"/>
<protein>
    <submittedName>
        <fullName evidence="2">NAD-dependent epimerase/dehydratase family protein</fullName>
    </submittedName>
</protein>
<dbReference type="Gene3D" id="3.40.50.720">
    <property type="entry name" value="NAD(P)-binding Rossmann-like Domain"/>
    <property type="match status" value="1"/>
</dbReference>